<evidence type="ECO:0000313" key="2">
    <source>
        <dbReference type="EMBL" id="KAK3326813.1"/>
    </source>
</evidence>
<keyword evidence="3" id="KW-1185">Reference proteome</keyword>
<name>A0AAE0IKX5_9PEZI</name>
<organism evidence="2 3">
    <name type="scientific">Apodospora peruviana</name>
    <dbReference type="NCBI Taxonomy" id="516989"/>
    <lineage>
        <taxon>Eukaryota</taxon>
        <taxon>Fungi</taxon>
        <taxon>Dikarya</taxon>
        <taxon>Ascomycota</taxon>
        <taxon>Pezizomycotina</taxon>
        <taxon>Sordariomycetes</taxon>
        <taxon>Sordariomycetidae</taxon>
        <taxon>Sordariales</taxon>
        <taxon>Lasiosphaeriaceae</taxon>
        <taxon>Apodospora</taxon>
    </lineage>
</organism>
<feature type="chain" id="PRO_5042134290" evidence="1">
    <location>
        <begin position="20"/>
        <end position="112"/>
    </location>
</feature>
<dbReference type="EMBL" id="JAUEDM010000002">
    <property type="protein sequence ID" value="KAK3326813.1"/>
    <property type="molecule type" value="Genomic_DNA"/>
</dbReference>
<comment type="caution">
    <text evidence="2">The sequence shown here is derived from an EMBL/GenBank/DDBJ whole genome shotgun (WGS) entry which is preliminary data.</text>
</comment>
<dbReference type="AlphaFoldDB" id="A0AAE0IKX5"/>
<accession>A0AAE0IKX5</accession>
<feature type="signal peptide" evidence="1">
    <location>
        <begin position="1"/>
        <end position="19"/>
    </location>
</feature>
<reference evidence="2" key="2">
    <citation type="submission" date="2023-06" db="EMBL/GenBank/DDBJ databases">
        <authorList>
            <consortium name="Lawrence Berkeley National Laboratory"/>
            <person name="Haridas S."/>
            <person name="Hensen N."/>
            <person name="Bonometti L."/>
            <person name="Westerberg I."/>
            <person name="Brannstrom I.O."/>
            <person name="Guillou S."/>
            <person name="Cros-Aarteil S."/>
            <person name="Calhoun S."/>
            <person name="Kuo A."/>
            <person name="Mondo S."/>
            <person name="Pangilinan J."/>
            <person name="Riley R."/>
            <person name="Labutti K."/>
            <person name="Andreopoulos B."/>
            <person name="Lipzen A."/>
            <person name="Chen C."/>
            <person name="Yanf M."/>
            <person name="Daum C."/>
            <person name="Ng V."/>
            <person name="Clum A."/>
            <person name="Steindorff A."/>
            <person name="Ohm R."/>
            <person name="Martin F."/>
            <person name="Silar P."/>
            <person name="Natvig D."/>
            <person name="Lalanne C."/>
            <person name="Gautier V."/>
            <person name="Ament-Velasquez S.L."/>
            <person name="Kruys A."/>
            <person name="Hutchinson M.I."/>
            <person name="Powell A.J."/>
            <person name="Barry K."/>
            <person name="Miller A.N."/>
            <person name="Grigoriev I.V."/>
            <person name="Debuchy R."/>
            <person name="Gladieux P."/>
            <person name="Thoren M.H."/>
            <person name="Johannesson H."/>
        </authorList>
    </citation>
    <scope>NUCLEOTIDE SEQUENCE</scope>
    <source>
        <strain evidence="2">CBS 118394</strain>
    </source>
</reference>
<gene>
    <name evidence="2" type="ORF">B0H66DRAFT_169642</name>
</gene>
<evidence type="ECO:0000313" key="3">
    <source>
        <dbReference type="Proteomes" id="UP001283341"/>
    </source>
</evidence>
<dbReference type="Proteomes" id="UP001283341">
    <property type="component" value="Unassembled WGS sequence"/>
</dbReference>
<sequence length="112" mass="12143">MKHLHLPLLLASFGLGAVALPVTGDLDPRQTSPFPYNGTCTVADNTCHVVRNGVTSNWICGQIMIIAGPTLIYEPERCTVEGHVRILMSLFQSATSSRLLLELGPSAGRRRD</sequence>
<protein>
    <submittedName>
        <fullName evidence="2">Uncharacterized protein</fullName>
    </submittedName>
</protein>
<reference evidence="2" key="1">
    <citation type="journal article" date="2023" name="Mol. Phylogenet. Evol.">
        <title>Genome-scale phylogeny and comparative genomics of the fungal order Sordariales.</title>
        <authorList>
            <person name="Hensen N."/>
            <person name="Bonometti L."/>
            <person name="Westerberg I."/>
            <person name="Brannstrom I.O."/>
            <person name="Guillou S."/>
            <person name="Cros-Aarteil S."/>
            <person name="Calhoun S."/>
            <person name="Haridas S."/>
            <person name="Kuo A."/>
            <person name="Mondo S."/>
            <person name="Pangilinan J."/>
            <person name="Riley R."/>
            <person name="LaButti K."/>
            <person name="Andreopoulos B."/>
            <person name="Lipzen A."/>
            <person name="Chen C."/>
            <person name="Yan M."/>
            <person name="Daum C."/>
            <person name="Ng V."/>
            <person name="Clum A."/>
            <person name="Steindorff A."/>
            <person name="Ohm R.A."/>
            <person name="Martin F."/>
            <person name="Silar P."/>
            <person name="Natvig D.O."/>
            <person name="Lalanne C."/>
            <person name="Gautier V."/>
            <person name="Ament-Velasquez S.L."/>
            <person name="Kruys A."/>
            <person name="Hutchinson M.I."/>
            <person name="Powell A.J."/>
            <person name="Barry K."/>
            <person name="Miller A.N."/>
            <person name="Grigoriev I.V."/>
            <person name="Debuchy R."/>
            <person name="Gladieux P."/>
            <person name="Hiltunen Thoren M."/>
            <person name="Johannesson H."/>
        </authorList>
    </citation>
    <scope>NUCLEOTIDE SEQUENCE</scope>
    <source>
        <strain evidence="2">CBS 118394</strain>
    </source>
</reference>
<proteinExistence type="predicted"/>
<keyword evidence="1" id="KW-0732">Signal</keyword>
<evidence type="ECO:0000256" key="1">
    <source>
        <dbReference type="SAM" id="SignalP"/>
    </source>
</evidence>